<accession>A0ABS6X0X9</accession>
<gene>
    <name evidence="9" type="ORF">KYK14_13070</name>
</gene>
<dbReference type="EMBL" id="JAHWGL010000053">
    <property type="protein sequence ID" value="MBW3129489.1"/>
    <property type="molecule type" value="Genomic_DNA"/>
</dbReference>
<feature type="transmembrane region" description="Helical" evidence="6">
    <location>
        <begin position="285"/>
        <end position="305"/>
    </location>
</feature>
<evidence type="ECO:0000256" key="6">
    <source>
        <dbReference type="SAM" id="Phobius"/>
    </source>
</evidence>
<feature type="domain" description="ABC3 transporter permease C-terminal" evidence="7">
    <location>
        <begin position="291"/>
        <end position="406"/>
    </location>
</feature>
<evidence type="ECO:0000256" key="1">
    <source>
        <dbReference type="ARBA" id="ARBA00004651"/>
    </source>
</evidence>
<feature type="transmembrane region" description="Helical" evidence="6">
    <location>
        <begin position="381"/>
        <end position="400"/>
    </location>
</feature>
<evidence type="ECO:0000256" key="5">
    <source>
        <dbReference type="ARBA" id="ARBA00023136"/>
    </source>
</evidence>
<comment type="caution">
    <text evidence="9">The sequence shown here is derived from an EMBL/GenBank/DDBJ whole genome shotgun (WGS) entry which is preliminary data.</text>
</comment>
<keyword evidence="4 6" id="KW-1133">Transmembrane helix</keyword>
<evidence type="ECO:0000259" key="8">
    <source>
        <dbReference type="Pfam" id="PF12704"/>
    </source>
</evidence>
<dbReference type="Proteomes" id="UP000826188">
    <property type="component" value="Unassembled WGS sequence"/>
</dbReference>
<dbReference type="InterPro" id="IPR050250">
    <property type="entry name" value="Macrolide_Exporter_MacB"/>
</dbReference>
<keyword evidence="10" id="KW-1185">Reference proteome</keyword>
<evidence type="ECO:0000256" key="4">
    <source>
        <dbReference type="ARBA" id="ARBA00022989"/>
    </source>
</evidence>
<dbReference type="PANTHER" id="PTHR30572">
    <property type="entry name" value="MEMBRANE COMPONENT OF TRANSPORTER-RELATED"/>
    <property type="match status" value="1"/>
</dbReference>
<comment type="subcellular location">
    <subcellularLocation>
        <location evidence="1">Cell membrane</location>
        <topology evidence="1">Multi-pass membrane protein</topology>
    </subcellularLocation>
</comment>
<evidence type="ECO:0000259" key="7">
    <source>
        <dbReference type="Pfam" id="PF02687"/>
    </source>
</evidence>
<dbReference type="PANTHER" id="PTHR30572:SF18">
    <property type="entry name" value="ABC-TYPE MACROLIDE FAMILY EXPORT SYSTEM PERMEASE COMPONENT 2"/>
    <property type="match status" value="1"/>
</dbReference>
<evidence type="ECO:0000256" key="3">
    <source>
        <dbReference type="ARBA" id="ARBA00022692"/>
    </source>
</evidence>
<keyword evidence="5 6" id="KW-0472">Membrane</keyword>
<feature type="transmembrane region" description="Helical" evidence="6">
    <location>
        <begin position="341"/>
        <end position="361"/>
    </location>
</feature>
<protein>
    <submittedName>
        <fullName evidence="9">ABC transporter permease</fullName>
    </submittedName>
</protein>
<keyword evidence="3 6" id="KW-0812">Transmembrane</keyword>
<evidence type="ECO:0000313" key="10">
    <source>
        <dbReference type="Proteomes" id="UP000826188"/>
    </source>
</evidence>
<sequence>MLLNYLKIAWKVLLRRKFFTFISLFGISFTLMILVVLYAMIDYTIGPHTPEKRVDRMLFANRMQLMYREGGQSNSSIGYDFLTRHVRTLHTPEKVSLSESNFGTTVAYVGQQVLKLDHKRTDGEFWQVLDFDFVSGRPYNLDEVRDAARVVVINETTSRRYFGTTTGVIGRPLVLDAVPYRVVGVVRDISISRIFSYAEIWTPVTTTTDNLKDPNYLGGYQAIILARRADDLQQIQDEYQQVVNRLPVPDPKTYKKVNSYAQPLLASLTARFNNDAGVEGGVGRFMKVVLSMGLLFMLLPALNLININVSRTLERSAEIGVRKAFGATAGNLVGQFLLENIFLTLLGGILGLGLAAGALHLVNDSHFLAYSTFALNGRVCAVALGVILFFGILSGAYPAYKMSKLQAVKALKGETAA</sequence>
<keyword evidence="2" id="KW-1003">Cell membrane</keyword>
<feature type="domain" description="MacB-like periplasmic core" evidence="8">
    <location>
        <begin position="25"/>
        <end position="241"/>
    </location>
</feature>
<proteinExistence type="predicted"/>
<name>A0ABS6X0X9_9BACT</name>
<dbReference type="InterPro" id="IPR003838">
    <property type="entry name" value="ABC3_permease_C"/>
</dbReference>
<evidence type="ECO:0000313" key="9">
    <source>
        <dbReference type="EMBL" id="MBW3129489.1"/>
    </source>
</evidence>
<dbReference type="InterPro" id="IPR025857">
    <property type="entry name" value="MacB_PCD"/>
</dbReference>
<evidence type="ECO:0000256" key="2">
    <source>
        <dbReference type="ARBA" id="ARBA00022475"/>
    </source>
</evidence>
<reference evidence="9 10" key="1">
    <citation type="submission" date="2021-07" db="EMBL/GenBank/DDBJ databases">
        <title>Hymenobacter profundi sp. nov., isolated from deep-sea water.</title>
        <authorList>
            <person name="Kim M.K."/>
        </authorList>
    </citation>
    <scope>NUCLEOTIDE SEQUENCE [LARGE SCALE GENOMIC DNA]</scope>
    <source>
        <strain evidence="9 10">M2</strain>
    </source>
</reference>
<organism evidence="9 10">
    <name type="scientific">Hymenobacter profundi</name>
    <dbReference type="NCBI Taxonomy" id="1982110"/>
    <lineage>
        <taxon>Bacteria</taxon>
        <taxon>Pseudomonadati</taxon>
        <taxon>Bacteroidota</taxon>
        <taxon>Cytophagia</taxon>
        <taxon>Cytophagales</taxon>
        <taxon>Hymenobacteraceae</taxon>
        <taxon>Hymenobacter</taxon>
    </lineage>
</organism>
<dbReference type="Pfam" id="PF02687">
    <property type="entry name" value="FtsX"/>
    <property type="match status" value="1"/>
</dbReference>
<dbReference type="RefSeq" id="WP_219159374.1">
    <property type="nucleotide sequence ID" value="NZ_JAHWGL010000053.1"/>
</dbReference>
<dbReference type="Pfam" id="PF12704">
    <property type="entry name" value="MacB_PCD"/>
    <property type="match status" value="1"/>
</dbReference>
<feature type="transmembrane region" description="Helical" evidence="6">
    <location>
        <begin position="21"/>
        <end position="41"/>
    </location>
</feature>